<evidence type="ECO:0000313" key="2">
    <source>
        <dbReference type="RefSeq" id="XP_075106863.1"/>
    </source>
</evidence>
<protein>
    <submittedName>
        <fullName evidence="2">Uncharacterized protein LOC107828156</fullName>
    </submittedName>
</protein>
<name>A0AC58UBK1_TOBAC</name>
<keyword evidence="1" id="KW-1185">Reference proteome</keyword>
<reference evidence="2" key="2">
    <citation type="submission" date="2025-08" db="UniProtKB">
        <authorList>
            <consortium name="RefSeq"/>
        </authorList>
    </citation>
    <scope>IDENTIFICATION</scope>
    <source>
        <tissue evidence="2">Leaf</tissue>
    </source>
</reference>
<dbReference type="RefSeq" id="XP_075106863.1">
    <property type="nucleotide sequence ID" value="XM_075250762.1"/>
</dbReference>
<dbReference type="Proteomes" id="UP000790787">
    <property type="component" value="Chromosome 4"/>
</dbReference>
<organism evidence="1 2">
    <name type="scientific">Nicotiana tabacum</name>
    <name type="common">Common tobacco</name>
    <dbReference type="NCBI Taxonomy" id="4097"/>
    <lineage>
        <taxon>Eukaryota</taxon>
        <taxon>Viridiplantae</taxon>
        <taxon>Streptophyta</taxon>
        <taxon>Embryophyta</taxon>
        <taxon>Tracheophyta</taxon>
        <taxon>Spermatophyta</taxon>
        <taxon>Magnoliopsida</taxon>
        <taxon>eudicotyledons</taxon>
        <taxon>Gunneridae</taxon>
        <taxon>Pentapetalae</taxon>
        <taxon>asterids</taxon>
        <taxon>lamiids</taxon>
        <taxon>Solanales</taxon>
        <taxon>Solanaceae</taxon>
        <taxon>Nicotianoideae</taxon>
        <taxon>Nicotianeae</taxon>
        <taxon>Nicotiana</taxon>
    </lineage>
</organism>
<sequence>MAIDENTTDSINPLLDLTNPLFMHPSESVGSMLVLVPFDGSGYRSWRRGVLRALSVKNKVRFINGKCRKPDSKDPSYDQWEQCDNMVTSWILNSISKDLTDNLQYVNDAQKLWQELEDRYDQTNGAKLYQLQKEINDLSQGTLDITGCKCNCTCGAKANMQKVEQDRRLIQFLMELNEVYTVVRGNNAGYTNYNQQGNRTGNNNYRGGYFGSRPRFFCDYCKKPGHTKERCYKLHGYPQDSRFNKGKRIVGNVYGSQSENGIEGEYGGNGQVQEHDRTMQNLTKEQYNQLLSILENFHAGNGGNELKAGAVNFAGISACSTSFDSGANSYECFRSIADSWILDSGDPSLKRPLAIGKSKDGLYLYTSYSCKSNSLVNANSSSSSNKGDAITKSVSHVPSSLTSSNNVVSHSVSHVVPSSHTSSHECNKVVTNSHVQCKGNANSTYNASMFDKDMIDLLWHNRLGHVAFAKMRGIESIPVHFSPKQPFICPICPMARQNRLPFPERTTVTTKIFEILHEVKAFTAMVKNQFNCSIKTIRTDNDLAQDLFPPHESVSLPSSLGPYLPAMSPDSLSLGLSESNSHTTSNFEEYSTLFENNQHETSINNTPNLVIQQPNETSGTPSRTLKVHTYLKDYNYSLPTLQTSHLNSPSSSNQSITSLSFNVSIPNAQCVSLNALSSASQQLIKNISHGTEPSSYEEAAADLVWQTTMNQEFEALYANHTWSLVPLPAGKRIIGCKWIYKVQYKADGSIERFKARLVVKGYTQQAEVDYTETFSSVVKMTTVRALIGITVKKG</sequence>
<accession>A0AC58UBK1</accession>
<gene>
    <name evidence="2" type="primary">LOC107828156</name>
</gene>
<reference evidence="1" key="1">
    <citation type="journal article" date="2014" name="Nat. Commun.">
        <title>The tobacco genome sequence and its comparison with those of tomato and potato.</title>
        <authorList>
            <person name="Sierro N."/>
            <person name="Battey J.N."/>
            <person name="Ouadi S."/>
            <person name="Bakaher N."/>
            <person name="Bovet L."/>
            <person name="Willig A."/>
            <person name="Goepfert S."/>
            <person name="Peitsch M.C."/>
            <person name="Ivanov N.V."/>
        </authorList>
    </citation>
    <scope>NUCLEOTIDE SEQUENCE [LARGE SCALE GENOMIC DNA]</scope>
</reference>
<proteinExistence type="predicted"/>
<evidence type="ECO:0000313" key="1">
    <source>
        <dbReference type="Proteomes" id="UP000790787"/>
    </source>
</evidence>